<reference evidence="2 3" key="1">
    <citation type="journal article" date="2020" name="Nature">
        <title>Six reference-quality genomes reveal evolution of bat adaptations.</title>
        <authorList>
            <person name="Jebb D."/>
            <person name="Huang Z."/>
            <person name="Pippel M."/>
            <person name="Hughes G.M."/>
            <person name="Lavrichenko K."/>
            <person name="Devanna P."/>
            <person name="Winkler S."/>
            <person name="Jermiin L.S."/>
            <person name="Skirmuntt E.C."/>
            <person name="Katzourakis A."/>
            <person name="Burkitt-Gray L."/>
            <person name="Ray D.A."/>
            <person name="Sullivan K.A.M."/>
            <person name="Roscito J.G."/>
            <person name="Kirilenko B.M."/>
            <person name="Davalos L.M."/>
            <person name="Corthals A.P."/>
            <person name="Power M.L."/>
            <person name="Jones G."/>
            <person name="Ransome R.D."/>
            <person name="Dechmann D.K.N."/>
            <person name="Locatelli A.G."/>
            <person name="Puechmaille S.J."/>
            <person name="Fedrigo O."/>
            <person name="Jarvis E.D."/>
            <person name="Hiller M."/>
            <person name="Vernes S.C."/>
            <person name="Myers E.W."/>
            <person name="Teeling E.C."/>
        </authorList>
    </citation>
    <scope>NUCLEOTIDE SEQUENCE [LARGE SCALE GENOMIC DNA]</scope>
    <source>
        <strain evidence="2">MMyoMyo1</strain>
        <tissue evidence="2">Flight muscle</tissue>
    </source>
</reference>
<evidence type="ECO:0000313" key="3">
    <source>
        <dbReference type="Proteomes" id="UP000527355"/>
    </source>
</evidence>
<comment type="caution">
    <text evidence="2">The sequence shown here is derived from an EMBL/GenBank/DDBJ whole genome shotgun (WGS) entry which is preliminary data.</text>
</comment>
<dbReference type="AntiFam" id="ANF00012">
    <property type="entry name" value="tRNA translation"/>
</dbReference>
<dbReference type="EMBL" id="JABWUV010000050">
    <property type="protein sequence ID" value="KAF6267856.1"/>
    <property type="molecule type" value="Genomic_DNA"/>
</dbReference>
<sequence>MREKHRPAASCSPPAGDVPATKVHALDRNRTRDPSVRRPTLYPLSHTGQGLIAILIFLKKNPFAGCKGSPGFSLCVGATWWRMAVEAACQVALLKVKRGQMVLTWVWAGGMLWAEWPPGLPLGRNMVLVPVAFGSWGSLIEETPP</sequence>
<evidence type="ECO:0000313" key="2">
    <source>
        <dbReference type="EMBL" id="KAF6267856.1"/>
    </source>
</evidence>
<keyword evidence="3" id="KW-1185">Reference proteome</keyword>
<proteinExistence type="predicted"/>
<dbReference type="AlphaFoldDB" id="A0A7J7QVI6"/>
<feature type="compositionally biased region" description="Basic and acidic residues" evidence="1">
    <location>
        <begin position="24"/>
        <end position="36"/>
    </location>
</feature>
<organism evidence="2 3">
    <name type="scientific">Myotis myotis</name>
    <name type="common">Greater mouse-eared bat</name>
    <name type="synonym">Vespertilio myotis</name>
    <dbReference type="NCBI Taxonomy" id="51298"/>
    <lineage>
        <taxon>Eukaryota</taxon>
        <taxon>Metazoa</taxon>
        <taxon>Chordata</taxon>
        <taxon>Craniata</taxon>
        <taxon>Vertebrata</taxon>
        <taxon>Euteleostomi</taxon>
        <taxon>Mammalia</taxon>
        <taxon>Eutheria</taxon>
        <taxon>Laurasiatheria</taxon>
        <taxon>Chiroptera</taxon>
        <taxon>Yangochiroptera</taxon>
        <taxon>Vespertilionidae</taxon>
        <taxon>Myotis</taxon>
    </lineage>
</organism>
<evidence type="ECO:0000256" key="1">
    <source>
        <dbReference type="SAM" id="MobiDB-lite"/>
    </source>
</evidence>
<protein>
    <submittedName>
        <fullName evidence="2">Uncharacterized protein</fullName>
    </submittedName>
</protein>
<feature type="region of interest" description="Disordered" evidence="1">
    <location>
        <begin position="1"/>
        <end position="39"/>
    </location>
</feature>
<gene>
    <name evidence="2" type="ORF">mMyoMyo1_011541</name>
</gene>
<dbReference type="Proteomes" id="UP000527355">
    <property type="component" value="Unassembled WGS sequence"/>
</dbReference>
<name>A0A7J7QVI6_MYOMY</name>
<accession>A0A7J7QVI6</accession>